<proteinExistence type="predicted"/>
<dbReference type="EMBL" id="CP098828">
    <property type="protein sequence ID" value="XBO74865.1"/>
    <property type="molecule type" value="Genomic_DNA"/>
</dbReference>
<dbReference type="AlphaFoldDB" id="A0AAU7KTM4"/>
<sequence length="45" mass="4833">MAFYKFSPAFYMWGRAAAPEVWSGLALLKGGLASFVPLAASLQPL</sequence>
<dbReference type="RefSeq" id="WP_348814959.1">
    <property type="nucleotide sequence ID" value="NZ_CP098828.1"/>
</dbReference>
<protein>
    <submittedName>
        <fullName evidence="1">Uncharacterized protein</fullName>
    </submittedName>
</protein>
<accession>A0AAU7KTM4</accession>
<name>A0AAU7KTM4_9GAMM</name>
<gene>
    <name evidence="1" type="ORF">NFG57_18960</name>
</gene>
<reference evidence="1" key="1">
    <citation type="submission" date="2022-06" db="EMBL/GenBank/DDBJ databases">
        <title>A novel DMS-producing enzyme.</title>
        <authorList>
            <person name="Zhang Y."/>
        </authorList>
    </citation>
    <scope>NUCLEOTIDE SEQUENCE</scope>
    <source>
        <strain evidence="1">H10-59</strain>
    </source>
</reference>
<organism evidence="1">
    <name type="scientific">Halomonas sp. H10-59</name>
    <dbReference type="NCBI Taxonomy" id="2950874"/>
    <lineage>
        <taxon>Bacteria</taxon>
        <taxon>Pseudomonadati</taxon>
        <taxon>Pseudomonadota</taxon>
        <taxon>Gammaproteobacteria</taxon>
        <taxon>Oceanospirillales</taxon>
        <taxon>Halomonadaceae</taxon>
        <taxon>Halomonas</taxon>
    </lineage>
</organism>
<evidence type="ECO:0000313" key="1">
    <source>
        <dbReference type="EMBL" id="XBO74865.1"/>
    </source>
</evidence>